<evidence type="ECO:0000256" key="1">
    <source>
        <dbReference type="SAM" id="MobiDB-lite"/>
    </source>
</evidence>
<sequence length="103" mass="11651">MFDTLEQPTQFISRSTNASSHAADPTSKPRIAGPRQIDPVVERLHRALADSKRCGLRNARCRFDRGVVTLLGTVDSFYLKQIAQEIVRRVPAVKTIRNQLHVR</sequence>
<dbReference type="Proteomes" id="UP000536179">
    <property type="component" value="Unassembled WGS sequence"/>
</dbReference>
<dbReference type="AlphaFoldDB" id="A0A7W5E2H9"/>
<proteinExistence type="predicted"/>
<organism evidence="3 4">
    <name type="scientific">Aporhodopirellula rubra</name>
    <dbReference type="NCBI Taxonomy" id="980271"/>
    <lineage>
        <taxon>Bacteria</taxon>
        <taxon>Pseudomonadati</taxon>
        <taxon>Planctomycetota</taxon>
        <taxon>Planctomycetia</taxon>
        <taxon>Pirellulales</taxon>
        <taxon>Pirellulaceae</taxon>
        <taxon>Aporhodopirellula</taxon>
    </lineage>
</organism>
<feature type="region of interest" description="Disordered" evidence="1">
    <location>
        <begin position="1"/>
        <end position="36"/>
    </location>
</feature>
<evidence type="ECO:0000313" key="4">
    <source>
        <dbReference type="Proteomes" id="UP000536179"/>
    </source>
</evidence>
<dbReference type="InterPro" id="IPR007055">
    <property type="entry name" value="BON_dom"/>
</dbReference>
<dbReference type="Pfam" id="PF04972">
    <property type="entry name" value="BON"/>
    <property type="match status" value="1"/>
</dbReference>
<dbReference type="Gene3D" id="3.30.1340.30">
    <property type="match status" value="1"/>
</dbReference>
<feature type="compositionally biased region" description="Polar residues" evidence="1">
    <location>
        <begin position="1"/>
        <end position="20"/>
    </location>
</feature>
<protein>
    <submittedName>
        <fullName evidence="3">Osmotically-inducible protein OsmY</fullName>
    </submittedName>
</protein>
<dbReference type="PROSITE" id="PS50914">
    <property type="entry name" value="BON"/>
    <property type="match status" value="1"/>
</dbReference>
<dbReference type="EMBL" id="JACHXU010000014">
    <property type="protein sequence ID" value="MBB3208112.1"/>
    <property type="molecule type" value="Genomic_DNA"/>
</dbReference>
<feature type="domain" description="BON" evidence="2">
    <location>
        <begin position="36"/>
        <end position="103"/>
    </location>
</feature>
<evidence type="ECO:0000313" key="3">
    <source>
        <dbReference type="EMBL" id="MBB3208112.1"/>
    </source>
</evidence>
<dbReference type="RefSeq" id="WP_184306357.1">
    <property type="nucleotide sequence ID" value="NZ_JACHXU010000014.1"/>
</dbReference>
<name>A0A7W5E2H9_9BACT</name>
<accession>A0A7W5E2H9</accession>
<gene>
    <name evidence="3" type="ORF">FHS27_003939</name>
</gene>
<comment type="caution">
    <text evidence="3">The sequence shown here is derived from an EMBL/GenBank/DDBJ whole genome shotgun (WGS) entry which is preliminary data.</text>
</comment>
<reference evidence="3 4" key="1">
    <citation type="submission" date="2020-08" db="EMBL/GenBank/DDBJ databases">
        <title>Genomic Encyclopedia of Type Strains, Phase III (KMG-III): the genomes of soil and plant-associated and newly described type strains.</title>
        <authorList>
            <person name="Whitman W."/>
        </authorList>
    </citation>
    <scope>NUCLEOTIDE SEQUENCE [LARGE SCALE GENOMIC DNA]</scope>
    <source>
        <strain evidence="3 4">CECT 8075</strain>
    </source>
</reference>
<keyword evidence="4" id="KW-1185">Reference proteome</keyword>
<evidence type="ECO:0000259" key="2">
    <source>
        <dbReference type="PROSITE" id="PS50914"/>
    </source>
</evidence>